<reference evidence="1 2" key="1">
    <citation type="submission" date="2020-08" db="EMBL/GenBank/DDBJ databases">
        <title>Sequencing the genomes of 1000 actinobacteria strains.</title>
        <authorList>
            <person name="Klenk H.-P."/>
        </authorList>
    </citation>
    <scope>NUCLEOTIDE SEQUENCE [LARGE SCALE GENOMIC DNA]</scope>
    <source>
        <strain evidence="1 2">DSM 45809</strain>
    </source>
</reference>
<evidence type="ECO:0000313" key="1">
    <source>
        <dbReference type="EMBL" id="MBB4742891.1"/>
    </source>
</evidence>
<dbReference type="EMBL" id="JACHNB010000001">
    <property type="protein sequence ID" value="MBB4742891.1"/>
    <property type="molecule type" value="Genomic_DNA"/>
</dbReference>
<dbReference type="AlphaFoldDB" id="A0A7W7MAF9"/>
<dbReference type="Proteomes" id="UP000546162">
    <property type="component" value="Unassembled WGS sequence"/>
</dbReference>
<gene>
    <name evidence="1" type="ORF">BJY16_006350</name>
</gene>
<organism evidence="1 2">
    <name type="scientific">Actinoplanes octamycinicus</name>
    <dbReference type="NCBI Taxonomy" id="135948"/>
    <lineage>
        <taxon>Bacteria</taxon>
        <taxon>Bacillati</taxon>
        <taxon>Actinomycetota</taxon>
        <taxon>Actinomycetes</taxon>
        <taxon>Micromonosporales</taxon>
        <taxon>Micromonosporaceae</taxon>
        <taxon>Actinoplanes</taxon>
    </lineage>
</organism>
<accession>A0A7W7MAF9</accession>
<comment type="caution">
    <text evidence="1">The sequence shown here is derived from an EMBL/GenBank/DDBJ whole genome shotgun (WGS) entry which is preliminary data.</text>
</comment>
<sequence length="261" mass="28964">MPEYWRPEPQIPDDDSAGVGRLLDRLECHPSSDLWKELEGLLIVEAECWVQEGFTALPALARIAQDSGEKDRHQALDLAAVIVRTLHRNHLYDELVRANSEAVAALHRLAQARLTDSGNLTRTTLLQDTLAFAGYTFWASISMDFTDEHYHVGCPHCSTRLAIVIGEYGHYSAFRHYNDGDIHRIPLKPAIPDELTGIGRWMHDTAAAGGDILLAEGLTYLFGQATCGLCGSTFDVADWFEAENSAHQPIDPIVARTDRST</sequence>
<keyword evidence="2" id="KW-1185">Reference proteome</keyword>
<evidence type="ECO:0000313" key="2">
    <source>
        <dbReference type="Proteomes" id="UP000546162"/>
    </source>
</evidence>
<name>A0A7W7MAF9_9ACTN</name>
<protein>
    <submittedName>
        <fullName evidence="1">Uncharacterized protein</fullName>
    </submittedName>
</protein>
<proteinExistence type="predicted"/>
<dbReference type="RefSeq" id="WP_185043193.1">
    <property type="nucleotide sequence ID" value="NZ_BAABFG010000005.1"/>
</dbReference>